<organism evidence="2 3">
    <name type="scientific">Papillibacter cinnamivorans DSM 12816</name>
    <dbReference type="NCBI Taxonomy" id="1122930"/>
    <lineage>
        <taxon>Bacteria</taxon>
        <taxon>Bacillati</taxon>
        <taxon>Bacillota</taxon>
        <taxon>Clostridia</taxon>
        <taxon>Eubacteriales</taxon>
        <taxon>Oscillospiraceae</taxon>
        <taxon>Papillibacter</taxon>
    </lineage>
</organism>
<dbReference type="AlphaFoldDB" id="A0A1W2CP81"/>
<proteinExistence type="predicted"/>
<evidence type="ECO:0000313" key="3">
    <source>
        <dbReference type="Proteomes" id="UP000192790"/>
    </source>
</evidence>
<gene>
    <name evidence="2" type="ORF">SAMN02745168_0118</name>
</gene>
<feature type="transmembrane region" description="Helical" evidence="1">
    <location>
        <begin position="28"/>
        <end position="46"/>
    </location>
</feature>
<dbReference type="Proteomes" id="UP000192790">
    <property type="component" value="Unassembled WGS sequence"/>
</dbReference>
<keyword evidence="3" id="KW-1185">Reference proteome</keyword>
<accession>A0A1W2CP81</accession>
<evidence type="ECO:0000256" key="1">
    <source>
        <dbReference type="SAM" id="Phobius"/>
    </source>
</evidence>
<sequence length="192" mass="22417">MKRVLLPISLLVLAAVYIAGCRFWNIEYTSTVLTTLTAIIGAYAIWWQLKREKDLKEAEFIMNYNTAFIGNPELTEIEKALEGYRKTGEFEFPESQRQSVINYLVYHEALAAMIFRGVLNIKNIDDLFMYRFFLAVNNPVIQKEELCPEAQYYKGCFKLYKKWSAYRKKSGLPILLEETALDKTKEFDSYAK</sequence>
<reference evidence="2 3" key="1">
    <citation type="submission" date="2017-04" db="EMBL/GenBank/DDBJ databases">
        <authorList>
            <person name="Afonso C.L."/>
            <person name="Miller P.J."/>
            <person name="Scott M.A."/>
            <person name="Spackman E."/>
            <person name="Goraichik I."/>
            <person name="Dimitrov K.M."/>
            <person name="Suarez D.L."/>
            <person name="Swayne D.E."/>
        </authorList>
    </citation>
    <scope>NUCLEOTIDE SEQUENCE [LARGE SCALE GENOMIC DNA]</scope>
    <source>
        <strain evidence="2 3">DSM 12816</strain>
    </source>
</reference>
<dbReference type="RefSeq" id="WP_084235539.1">
    <property type="nucleotide sequence ID" value="NZ_FWXW01000011.1"/>
</dbReference>
<name>A0A1W2CP81_9FIRM</name>
<protein>
    <recommendedName>
        <fullName evidence="4">DUF4760 domain-containing protein</fullName>
    </recommendedName>
</protein>
<dbReference type="OrthoDB" id="3078317at2"/>
<keyword evidence="1" id="KW-1133">Transmembrane helix</keyword>
<keyword evidence="1" id="KW-0812">Transmembrane</keyword>
<keyword evidence="1" id="KW-0472">Membrane</keyword>
<evidence type="ECO:0008006" key="4">
    <source>
        <dbReference type="Google" id="ProtNLM"/>
    </source>
</evidence>
<evidence type="ECO:0000313" key="2">
    <source>
        <dbReference type="EMBL" id="SMC86794.1"/>
    </source>
</evidence>
<dbReference type="EMBL" id="FWXW01000011">
    <property type="protein sequence ID" value="SMC86794.1"/>
    <property type="molecule type" value="Genomic_DNA"/>
</dbReference>